<feature type="transmembrane region" description="Helical" evidence="8">
    <location>
        <begin position="12"/>
        <end position="31"/>
    </location>
</feature>
<comment type="subcellular location">
    <subcellularLocation>
        <location evidence="1">Membrane</location>
        <topology evidence="1">Multi-pass membrane protein</topology>
    </subcellularLocation>
</comment>
<feature type="transmembrane region" description="Helical" evidence="8">
    <location>
        <begin position="304"/>
        <end position="325"/>
    </location>
</feature>
<dbReference type="EMBL" id="CP020557">
    <property type="protein sequence ID" value="ARF68690.1"/>
    <property type="molecule type" value="Genomic_DNA"/>
</dbReference>
<dbReference type="PIRSF" id="PIRSF006060">
    <property type="entry name" value="AA_transporter"/>
    <property type="match status" value="1"/>
</dbReference>
<feature type="transmembrane region" description="Helical" evidence="8">
    <location>
        <begin position="270"/>
        <end position="292"/>
    </location>
</feature>
<dbReference type="NCBIfam" id="TIGR00912">
    <property type="entry name" value="2A0309"/>
    <property type="match status" value="1"/>
</dbReference>
<feature type="transmembrane region" description="Helical" evidence="8">
    <location>
        <begin position="122"/>
        <end position="140"/>
    </location>
</feature>
<evidence type="ECO:0000256" key="6">
    <source>
        <dbReference type="ARBA" id="ARBA00022989"/>
    </source>
</evidence>
<evidence type="ECO:0000313" key="10">
    <source>
        <dbReference type="Proteomes" id="UP000192727"/>
    </source>
</evidence>
<keyword evidence="4" id="KW-0309">Germination</keyword>
<dbReference type="Proteomes" id="UP000192727">
    <property type="component" value="Chromosome"/>
</dbReference>
<comment type="similarity">
    <text evidence="2">Belongs to the amino acid-polyamine-organocation (APC) superfamily. Spore germination protein (SGP) (TC 2.A.3.9) family.</text>
</comment>
<evidence type="ECO:0000256" key="2">
    <source>
        <dbReference type="ARBA" id="ARBA00007998"/>
    </source>
</evidence>
<keyword evidence="7 8" id="KW-0472">Membrane</keyword>
<evidence type="ECO:0000256" key="5">
    <source>
        <dbReference type="ARBA" id="ARBA00022692"/>
    </source>
</evidence>
<feature type="transmembrane region" description="Helical" evidence="8">
    <location>
        <begin position="337"/>
        <end position="356"/>
    </location>
</feature>
<evidence type="ECO:0000256" key="1">
    <source>
        <dbReference type="ARBA" id="ARBA00004141"/>
    </source>
</evidence>
<keyword evidence="3" id="KW-0813">Transport</keyword>
<protein>
    <submittedName>
        <fullName evidence="9">Spore gernimation protein</fullName>
    </submittedName>
</protein>
<evidence type="ECO:0000256" key="3">
    <source>
        <dbReference type="ARBA" id="ARBA00022448"/>
    </source>
</evidence>
<accession>A0A1V0UUL7</accession>
<dbReference type="AlphaFoldDB" id="A0A1V0UUL7"/>
<feature type="transmembrane region" description="Helical" evidence="8">
    <location>
        <begin position="147"/>
        <end position="165"/>
    </location>
</feature>
<dbReference type="GO" id="GO:0016020">
    <property type="term" value="C:membrane"/>
    <property type="evidence" value="ECO:0007669"/>
    <property type="project" value="UniProtKB-SubCell"/>
</dbReference>
<dbReference type="InterPro" id="IPR004761">
    <property type="entry name" value="Spore_GerAB"/>
</dbReference>
<reference evidence="9 10" key="1">
    <citation type="submission" date="2017-03" db="EMBL/GenBank/DDBJ databases">
        <title>Paenibacillus larvae genome sequencing.</title>
        <authorList>
            <person name="Dingman D.W."/>
        </authorList>
    </citation>
    <scope>NUCLEOTIDE SEQUENCE [LARGE SCALE GENOMIC DNA]</scope>
    <source>
        <strain evidence="9 10">SAG 10367</strain>
    </source>
</reference>
<keyword evidence="6 8" id="KW-1133">Transmembrane helix</keyword>
<feature type="transmembrane region" description="Helical" evidence="8">
    <location>
        <begin position="43"/>
        <end position="66"/>
    </location>
</feature>
<dbReference type="GO" id="GO:0009847">
    <property type="term" value="P:spore germination"/>
    <property type="evidence" value="ECO:0007669"/>
    <property type="project" value="InterPro"/>
</dbReference>
<feature type="transmembrane region" description="Helical" evidence="8">
    <location>
        <begin position="185"/>
        <end position="206"/>
    </location>
</feature>
<evidence type="ECO:0000256" key="7">
    <source>
        <dbReference type="ARBA" id="ARBA00023136"/>
    </source>
</evidence>
<dbReference type="PANTHER" id="PTHR34975:SF2">
    <property type="entry name" value="SPORE GERMINATION PROTEIN A2"/>
    <property type="match status" value="1"/>
</dbReference>
<gene>
    <name evidence="9" type="ORF">B7C51_14090</name>
</gene>
<evidence type="ECO:0000256" key="8">
    <source>
        <dbReference type="SAM" id="Phobius"/>
    </source>
</evidence>
<evidence type="ECO:0000313" key="9">
    <source>
        <dbReference type="EMBL" id="ARF68690.1"/>
    </source>
</evidence>
<sequence>MNIPNNKLKLSLMQFILLIHGCETGLAVLTLPKQLAQYAGTDGWISLILGWIIVTIISICIVRIMAQHPGEHFKDILIRYLGKWAGTIFFILWIIYIVLSALATLLVAVNIIQIWVLPRTPLFLILTLLMFNTFLLLRGGIRLLGRYAVFVFFFTLLMPILLLIPLKDSNVLYLLPVFKEGWRPIMIALKTSVFAFLGFEITFLAYPYLKNKKDAVKGIIAANTITFIFYLLITLSSFICFSPDEIKDYLWPTLMLVKPIQFSFLERMEILFLSFYLFVFSTTFIPYTYFFTDGITKLVNKEKWKVPFLILPLIVVLSLFFHLAFKQVEDFEHFYNLLSFYFAFAFPVLFLIYISVYKRFKKRGNQT</sequence>
<proteinExistence type="inferred from homology"/>
<dbReference type="PANTHER" id="PTHR34975">
    <property type="entry name" value="SPORE GERMINATION PROTEIN A2"/>
    <property type="match status" value="1"/>
</dbReference>
<dbReference type="Gene3D" id="1.20.1740.10">
    <property type="entry name" value="Amino acid/polyamine transporter I"/>
    <property type="match status" value="1"/>
</dbReference>
<name>A0A1V0UUL7_9BACL</name>
<keyword evidence="5 8" id="KW-0812">Transmembrane</keyword>
<feature type="transmembrane region" description="Helical" evidence="8">
    <location>
        <begin position="218"/>
        <end position="239"/>
    </location>
</feature>
<dbReference type="RefSeq" id="WP_083040361.1">
    <property type="nucleotide sequence ID" value="NZ_CP020557.1"/>
</dbReference>
<dbReference type="Pfam" id="PF03845">
    <property type="entry name" value="Spore_permease"/>
    <property type="match status" value="1"/>
</dbReference>
<organism evidence="9 10">
    <name type="scientific">Paenibacillus larvae subsp. pulvifaciens</name>
    <dbReference type="NCBI Taxonomy" id="1477"/>
    <lineage>
        <taxon>Bacteria</taxon>
        <taxon>Bacillati</taxon>
        <taxon>Bacillota</taxon>
        <taxon>Bacilli</taxon>
        <taxon>Bacillales</taxon>
        <taxon>Paenibacillaceae</taxon>
        <taxon>Paenibacillus</taxon>
    </lineage>
</organism>
<feature type="transmembrane region" description="Helical" evidence="8">
    <location>
        <begin position="87"/>
        <end position="116"/>
    </location>
</feature>
<evidence type="ECO:0000256" key="4">
    <source>
        <dbReference type="ARBA" id="ARBA00022544"/>
    </source>
</evidence>